<accession>A0A7V8VAK7</accession>
<keyword evidence="2" id="KW-1185">Reference proteome</keyword>
<dbReference type="Pfam" id="PF00873">
    <property type="entry name" value="ACR_tran"/>
    <property type="match status" value="1"/>
</dbReference>
<dbReference type="InterPro" id="IPR027463">
    <property type="entry name" value="AcrB_DN_DC_subdom"/>
</dbReference>
<reference evidence="1 2" key="1">
    <citation type="submission" date="2020-05" db="EMBL/GenBank/DDBJ databases">
        <title>Bremerella alba sp. nov., a novel planctomycete isolated from the surface of the macroalga Fucus spiralis.</title>
        <authorList>
            <person name="Godinho O."/>
            <person name="Botelho R."/>
            <person name="Albuquerque L."/>
            <person name="Wiegand S."/>
            <person name="Da Costa M.S."/>
            <person name="Lobo-Da-Cunha A."/>
            <person name="Jogler C."/>
            <person name="Lage O.M."/>
        </authorList>
    </citation>
    <scope>NUCLEOTIDE SEQUENCE [LARGE SCALE GENOMIC DNA]</scope>
    <source>
        <strain evidence="1 2">FF15</strain>
    </source>
</reference>
<organism evidence="1 2">
    <name type="scientific">Bremerella alba</name>
    <dbReference type="NCBI Taxonomy" id="980252"/>
    <lineage>
        <taxon>Bacteria</taxon>
        <taxon>Pseudomonadati</taxon>
        <taxon>Planctomycetota</taxon>
        <taxon>Planctomycetia</taxon>
        <taxon>Pirellulales</taxon>
        <taxon>Pirellulaceae</taxon>
        <taxon>Bremerella</taxon>
    </lineage>
</organism>
<dbReference type="Proteomes" id="UP000551616">
    <property type="component" value="Unassembled WGS sequence"/>
</dbReference>
<evidence type="ECO:0000313" key="2">
    <source>
        <dbReference type="Proteomes" id="UP000551616"/>
    </source>
</evidence>
<dbReference type="PANTHER" id="PTHR32063:SF33">
    <property type="entry name" value="RND SUPERFAMILY EFFLUX PUMP PERMEASE COMPONENT"/>
    <property type="match status" value="1"/>
</dbReference>
<dbReference type="AlphaFoldDB" id="A0A7V8VAK7"/>
<gene>
    <name evidence="1" type="ORF">HOV93_52270</name>
</gene>
<dbReference type="InterPro" id="IPR001036">
    <property type="entry name" value="Acrflvin-R"/>
</dbReference>
<dbReference type="Gene3D" id="3.30.2090.10">
    <property type="entry name" value="Multidrug efflux transporter AcrB TolC docking domain, DN and DC subdomains"/>
    <property type="match status" value="1"/>
</dbReference>
<dbReference type="EMBL" id="JABRWO010000026">
    <property type="protein sequence ID" value="MBA2118019.1"/>
    <property type="molecule type" value="Genomic_DNA"/>
</dbReference>
<protein>
    <submittedName>
        <fullName evidence="1">Uncharacterized protein</fullName>
    </submittedName>
</protein>
<dbReference type="PANTHER" id="PTHR32063">
    <property type="match status" value="1"/>
</dbReference>
<dbReference type="GO" id="GO:0005886">
    <property type="term" value="C:plasma membrane"/>
    <property type="evidence" value="ECO:0007669"/>
    <property type="project" value="TreeGrafter"/>
</dbReference>
<evidence type="ECO:0000313" key="1">
    <source>
        <dbReference type="EMBL" id="MBA2118019.1"/>
    </source>
</evidence>
<dbReference type="GO" id="GO:0042910">
    <property type="term" value="F:xenobiotic transmembrane transporter activity"/>
    <property type="evidence" value="ECO:0007669"/>
    <property type="project" value="TreeGrafter"/>
</dbReference>
<name>A0A7V8VAK7_9BACT</name>
<dbReference type="SUPFAM" id="SSF82714">
    <property type="entry name" value="Multidrug efflux transporter AcrB TolC docking domain, DN and DC subdomains"/>
    <property type="match status" value="1"/>
</dbReference>
<proteinExistence type="predicted"/>
<comment type="caution">
    <text evidence="1">The sequence shown here is derived from an EMBL/GenBank/DDBJ whole genome shotgun (WGS) entry which is preliminary data.</text>
</comment>
<sequence length="117" mass="13359">MPLGVTSSDLANTLRNAYYGAEVMRIQHGRHEVKIMARYPRSDRQNLANFHVVWVRTDDGVERPISELTDVEIVLGYSEIYRMEQKRTITISTDVNEDEANAFEVVSSLQADFVPTL</sequence>
<dbReference type="Gene3D" id="3.30.70.1440">
    <property type="entry name" value="Multidrug efflux transporter AcrB pore domain"/>
    <property type="match status" value="1"/>
</dbReference>